<reference evidence="2" key="1">
    <citation type="journal article" date="2023" name="Front. Plant Sci.">
        <title>Chromosomal-level genome assembly of Melastoma candidum provides insights into trichome evolution.</title>
        <authorList>
            <person name="Zhong Y."/>
            <person name="Wu W."/>
            <person name="Sun C."/>
            <person name="Zou P."/>
            <person name="Liu Y."/>
            <person name="Dai S."/>
            <person name="Zhou R."/>
        </authorList>
    </citation>
    <scope>NUCLEOTIDE SEQUENCE [LARGE SCALE GENOMIC DNA]</scope>
</reference>
<accession>A0ACB9NRV0</accession>
<organism evidence="1 2">
    <name type="scientific">Melastoma candidum</name>
    <dbReference type="NCBI Taxonomy" id="119954"/>
    <lineage>
        <taxon>Eukaryota</taxon>
        <taxon>Viridiplantae</taxon>
        <taxon>Streptophyta</taxon>
        <taxon>Embryophyta</taxon>
        <taxon>Tracheophyta</taxon>
        <taxon>Spermatophyta</taxon>
        <taxon>Magnoliopsida</taxon>
        <taxon>eudicotyledons</taxon>
        <taxon>Gunneridae</taxon>
        <taxon>Pentapetalae</taxon>
        <taxon>rosids</taxon>
        <taxon>malvids</taxon>
        <taxon>Myrtales</taxon>
        <taxon>Melastomataceae</taxon>
        <taxon>Melastomatoideae</taxon>
        <taxon>Melastomateae</taxon>
        <taxon>Melastoma</taxon>
    </lineage>
</organism>
<dbReference type="Proteomes" id="UP001057402">
    <property type="component" value="Chromosome 7"/>
</dbReference>
<comment type="caution">
    <text evidence="1">The sequence shown here is derived from an EMBL/GenBank/DDBJ whole genome shotgun (WGS) entry which is preliminary data.</text>
</comment>
<gene>
    <name evidence="1" type="ORF">MLD38_024281</name>
</gene>
<evidence type="ECO:0000313" key="2">
    <source>
        <dbReference type="Proteomes" id="UP001057402"/>
    </source>
</evidence>
<dbReference type="EMBL" id="CM042886">
    <property type="protein sequence ID" value="KAI4339325.1"/>
    <property type="molecule type" value="Genomic_DNA"/>
</dbReference>
<proteinExistence type="predicted"/>
<sequence length="113" mass="12810">MRDDDPVLSGLIFKKYLVAIAFLSPGIWQFPPFPMASGKLFVPGRLDSYLFFSSSCSDSGMVGQKMFCPPRISEVWITATSCLPPFPSPHRNSSMGKWGEYRCMFWLDQDIED</sequence>
<name>A0ACB9NRV0_9MYRT</name>
<evidence type="ECO:0000313" key="1">
    <source>
        <dbReference type="EMBL" id="KAI4339325.1"/>
    </source>
</evidence>
<protein>
    <submittedName>
        <fullName evidence="1">Uncharacterized protein</fullName>
    </submittedName>
</protein>
<keyword evidence="2" id="KW-1185">Reference proteome</keyword>